<keyword evidence="2" id="KW-1185">Reference proteome</keyword>
<feature type="non-terminal residue" evidence="1">
    <location>
        <position position="1"/>
    </location>
</feature>
<sequence>NIIPLLYYFSELKFCAINFNFLKIKNTIIRTFFKSTAQTFKIINVQIQNPSLFVTKKQIKIIKMRINLRSRENGIIKL</sequence>
<reference evidence="1 2" key="1">
    <citation type="journal article" date="2018" name="Sci. Rep.">
        <title>Genomic signatures of local adaptation to the degree of environmental predictability in rotifers.</title>
        <authorList>
            <person name="Franch-Gras L."/>
            <person name="Hahn C."/>
            <person name="Garcia-Roger E.M."/>
            <person name="Carmona M.J."/>
            <person name="Serra M."/>
            <person name="Gomez A."/>
        </authorList>
    </citation>
    <scope>NUCLEOTIDE SEQUENCE [LARGE SCALE GENOMIC DNA]</scope>
    <source>
        <strain evidence="1">HYR1</strain>
    </source>
</reference>
<gene>
    <name evidence="1" type="ORF">BpHYR1_017609</name>
</gene>
<name>A0A3M7P6Z2_BRAPC</name>
<evidence type="ECO:0000313" key="2">
    <source>
        <dbReference type="Proteomes" id="UP000276133"/>
    </source>
</evidence>
<dbReference type="EMBL" id="REGN01012761">
    <property type="protein sequence ID" value="RMZ94881.1"/>
    <property type="molecule type" value="Genomic_DNA"/>
</dbReference>
<proteinExistence type="predicted"/>
<dbReference type="Proteomes" id="UP000276133">
    <property type="component" value="Unassembled WGS sequence"/>
</dbReference>
<accession>A0A3M7P6Z2</accession>
<dbReference type="AlphaFoldDB" id="A0A3M7P6Z2"/>
<evidence type="ECO:0000313" key="1">
    <source>
        <dbReference type="EMBL" id="RMZ94881.1"/>
    </source>
</evidence>
<organism evidence="1 2">
    <name type="scientific">Brachionus plicatilis</name>
    <name type="common">Marine rotifer</name>
    <name type="synonym">Brachionus muelleri</name>
    <dbReference type="NCBI Taxonomy" id="10195"/>
    <lineage>
        <taxon>Eukaryota</taxon>
        <taxon>Metazoa</taxon>
        <taxon>Spiralia</taxon>
        <taxon>Gnathifera</taxon>
        <taxon>Rotifera</taxon>
        <taxon>Eurotatoria</taxon>
        <taxon>Monogononta</taxon>
        <taxon>Pseudotrocha</taxon>
        <taxon>Ploima</taxon>
        <taxon>Brachionidae</taxon>
        <taxon>Brachionus</taxon>
    </lineage>
</organism>
<protein>
    <submittedName>
        <fullName evidence="1">Uncharacterized protein</fullName>
    </submittedName>
</protein>
<comment type="caution">
    <text evidence="1">The sequence shown here is derived from an EMBL/GenBank/DDBJ whole genome shotgun (WGS) entry which is preliminary data.</text>
</comment>